<feature type="compositionally biased region" description="Low complexity" evidence="4">
    <location>
        <begin position="986"/>
        <end position="1000"/>
    </location>
</feature>
<dbReference type="Pfam" id="PF03455">
    <property type="entry name" value="dDENN"/>
    <property type="match status" value="1"/>
</dbReference>
<reference evidence="7 8" key="1">
    <citation type="journal article" date="2019" name="Mol. Ecol. Resour.">
        <title>Improving Illumina assemblies with Hi-C and long reads: an example with the North African dromedary.</title>
        <authorList>
            <person name="Elbers J.P."/>
            <person name="Rogers M.F."/>
            <person name="Perelman P.L."/>
            <person name="Proskuryakova A.A."/>
            <person name="Serdyukova N.A."/>
            <person name="Johnson W.E."/>
            <person name="Horin P."/>
            <person name="Corander J."/>
            <person name="Murphy D."/>
            <person name="Burger P.A."/>
        </authorList>
    </citation>
    <scope>NUCLEOTIDE SEQUENCE [LARGE SCALE GENOMIC DNA]</scope>
    <source>
        <strain evidence="7">Drom800</strain>
        <tissue evidence="7">Blood</tissue>
    </source>
</reference>
<feature type="compositionally biased region" description="Polar residues" evidence="4">
    <location>
        <begin position="1398"/>
        <end position="1421"/>
    </location>
</feature>
<dbReference type="PANTHER" id="PTHR12296:SF16">
    <property type="entry name" value="C-MYC PROMOTER-BINDING PROTEIN"/>
    <property type="match status" value="1"/>
</dbReference>
<dbReference type="InterPro" id="IPR051696">
    <property type="entry name" value="DENN_Domain_GEFs"/>
</dbReference>
<evidence type="ECO:0000256" key="3">
    <source>
        <dbReference type="PROSITE-ProRule" id="PRU00708"/>
    </source>
</evidence>
<feature type="domain" description="UDENN" evidence="5">
    <location>
        <begin position="192"/>
        <end position="648"/>
    </location>
</feature>
<gene>
    <name evidence="7" type="ORF">Cadr_000005181</name>
</gene>
<organism evidence="7 8">
    <name type="scientific">Camelus dromedarius</name>
    <name type="common">Dromedary</name>
    <name type="synonym">Arabian camel</name>
    <dbReference type="NCBI Taxonomy" id="9838"/>
    <lineage>
        <taxon>Eukaryota</taxon>
        <taxon>Metazoa</taxon>
        <taxon>Chordata</taxon>
        <taxon>Craniata</taxon>
        <taxon>Vertebrata</taxon>
        <taxon>Euteleostomi</taxon>
        <taxon>Mammalia</taxon>
        <taxon>Eutheria</taxon>
        <taxon>Laurasiatheria</taxon>
        <taxon>Artiodactyla</taxon>
        <taxon>Tylopoda</taxon>
        <taxon>Camelidae</taxon>
        <taxon>Camelus</taxon>
    </lineage>
</organism>
<evidence type="ECO:0000313" key="8">
    <source>
        <dbReference type="Proteomes" id="UP000299084"/>
    </source>
</evidence>
<protein>
    <submittedName>
        <fullName evidence="7">C-myc promoter-binding protein</fullName>
    </submittedName>
</protein>
<feature type="region of interest" description="Disordered" evidence="4">
    <location>
        <begin position="1398"/>
        <end position="1423"/>
    </location>
</feature>
<dbReference type="InterPro" id="IPR023341">
    <property type="entry name" value="MABP"/>
</dbReference>
<dbReference type="Gene3D" id="2.100.10.50">
    <property type="match status" value="1"/>
</dbReference>
<dbReference type="PROSITE" id="PS51498">
    <property type="entry name" value="MABP"/>
    <property type="match status" value="1"/>
</dbReference>
<feature type="compositionally biased region" description="Polar residues" evidence="4">
    <location>
        <begin position="1188"/>
        <end position="1202"/>
    </location>
</feature>
<evidence type="ECO:0000313" key="7">
    <source>
        <dbReference type="EMBL" id="KAB1276955.1"/>
    </source>
</evidence>
<feature type="repeat" description="PPR" evidence="3">
    <location>
        <begin position="816"/>
        <end position="850"/>
    </location>
</feature>
<feature type="region of interest" description="Disordered" evidence="4">
    <location>
        <begin position="1022"/>
        <end position="1079"/>
    </location>
</feature>
<dbReference type="Gene3D" id="3.40.50.11500">
    <property type="match status" value="1"/>
</dbReference>
<dbReference type="STRING" id="9838.ENSCDRP00005003270"/>
<dbReference type="InterPro" id="IPR005112">
    <property type="entry name" value="dDENN_dom"/>
</dbReference>
<dbReference type="SMART" id="SM00799">
    <property type="entry name" value="DENN"/>
    <property type="match status" value="1"/>
</dbReference>
<feature type="region of interest" description="Disordered" evidence="4">
    <location>
        <begin position="945"/>
        <end position="1002"/>
    </location>
</feature>
<dbReference type="Gene3D" id="1.25.40.10">
    <property type="entry name" value="Tetratricopeptide repeat domain"/>
    <property type="match status" value="1"/>
</dbReference>
<feature type="region of interest" description="Disordered" evidence="4">
    <location>
        <begin position="1124"/>
        <end position="1160"/>
    </location>
</feature>
<dbReference type="InterPro" id="IPR043153">
    <property type="entry name" value="DENN_C"/>
</dbReference>
<comment type="caution">
    <text evidence="7">The sequence shown here is derived from an EMBL/GenBank/DDBJ whole genome shotgun (WGS) entry which is preliminary data.</text>
</comment>
<keyword evidence="2" id="KW-0344">Guanine-nucleotide releasing factor</keyword>
<dbReference type="SMART" id="SM00801">
    <property type="entry name" value="dDENN"/>
    <property type="match status" value="1"/>
</dbReference>
<feature type="region of interest" description="Disordered" evidence="4">
    <location>
        <begin position="1180"/>
        <end position="1202"/>
    </location>
</feature>
<dbReference type="InterPro" id="IPR005113">
    <property type="entry name" value="uDENN_dom"/>
</dbReference>
<feature type="region of interest" description="Disordered" evidence="4">
    <location>
        <begin position="1292"/>
        <end position="1354"/>
    </location>
</feature>
<dbReference type="NCBIfam" id="TIGR00756">
    <property type="entry name" value="PPR"/>
    <property type="match status" value="1"/>
</dbReference>
<feature type="compositionally biased region" description="Basic and acidic residues" evidence="4">
    <location>
        <begin position="962"/>
        <end position="971"/>
    </location>
</feature>
<dbReference type="FunFam" id="1.25.40.10:FF:000042">
    <property type="entry name" value="C-myc promoter-binding protein isoform X1"/>
    <property type="match status" value="1"/>
</dbReference>
<feature type="region of interest" description="Disordered" evidence="4">
    <location>
        <begin position="1226"/>
        <end position="1250"/>
    </location>
</feature>
<feature type="compositionally biased region" description="Polar residues" evidence="4">
    <location>
        <begin position="1022"/>
        <end position="1035"/>
    </location>
</feature>
<dbReference type="Pfam" id="PF03456">
    <property type="entry name" value="uDENN"/>
    <property type="match status" value="1"/>
</dbReference>
<dbReference type="PROSITE" id="PS50211">
    <property type="entry name" value="DENN"/>
    <property type="match status" value="1"/>
</dbReference>
<dbReference type="SMART" id="SM00800">
    <property type="entry name" value="uDENN"/>
    <property type="match status" value="1"/>
</dbReference>
<dbReference type="PANTHER" id="PTHR12296">
    <property type="entry name" value="DENN DOMAIN-CONTAINING PROTEIN 4"/>
    <property type="match status" value="1"/>
</dbReference>
<feature type="region of interest" description="Disordered" evidence="4">
    <location>
        <begin position="907"/>
        <end position="930"/>
    </location>
</feature>
<keyword evidence="8" id="KW-1185">Reference proteome</keyword>
<dbReference type="GO" id="GO:0031410">
    <property type="term" value="C:cytoplasmic vesicle"/>
    <property type="evidence" value="ECO:0007669"/>
    <property type="project" value="TreeGrafter"/>
</dbReference>
<feature type="compositionally biased region" description="Polar residues" evidence="4">
    <location>
        <begin position="1067"/>
        <end position="1079"/>
    </location>
</feature>
<evidence type="ECO:0000259" key="5">
    <source>
        <dbReference type="PROSITE" id="PS50211"/>
    </source>
</evidence>
<evidence type="ECO:0000259" key="6">
    <source>
        <dbReference type="PROSITE" id="PS51498"/>
    </source>
</evidence>
<dbReference type="EMBL" id="JWIN03000006">
    <property type="protein sequence ID" value="KAB1276955.1"/>
    <property type="molecule type" value="Genomic_DNA"/>
</dbReference>
<evidence type="ECO:0000256" key="4">
    <source>
        <dbReference type="SAM" id="MobiDB-lite"/>
    </source>
</evidence>
<feature type="region of interest" description="Disordered" evidence="4">
    <location>
        <begin position="723"/>
        <end position="745"/>
    </location>
</feature>
<dbReference type="InterPro" id="IPR037516">
    <property type="entry name" value="Tripartite_DENN"/>
</dbReference>
<dbReference type="FunFam" id="2.100.10.50:FF:000001">
    <property type="entry name" value="DENN domain containing 4C"/>
    <property type="match status" value="1"/>
</dbReference>
<feature type="compositionally biased region" description="Low complexity" evidence="4">
    <location>
        <begin position="730"/>
        <end position="741"/>
    </location>
</feature>
<dbReference type="InterPro" id="IPR001194">
    <property type="entry name" value="cDENN_dom"/>
</dbReference>
<feature type="compositionally biased region" description="Polar residues" evidence="4">
    <location>
        <begin position="949"/>
        <end position="961"/>
    </location>
</feature>
<name>A0A5N4E0R5_CAMDR</name>
<dbReference type="Pfam" id="PF02141">
    <property type="entry name" value="DENN"/>
    <property type="match status" value="1"/>
</dbReference>
<evidence type="ECO:0000256" key="2">
    <source>
        <dbReference type="ARBA" id="ARBA00022658"/>
    </source>
</evidence>
<feature type="domain" description="MABP" evidence="6">
    <location>
        <begin position="42"/>
        <end position="200"/>
    </location>
</feature>
<accession>A0A5N4E0R5</accession>
<dbReference type="GO" id="GO:0005085">
    <property type="term" value="F:guanyl-nucleotide exchange factor activity"/>
    <property type="evidence" value="ECO:0007669"/>
    <property type="project" value="UniProtKB-KW"/>
</dbReference>
<proteinExistence type="predicted"/>
<sequence>MIEDKGPRVADYFVVAGLTDVSKPLEEEIHFNDACHKVAKPKEPITDVSVIIKSLGEEVPRDYTCIDITPTGLSADLNNGSLVGPQIFLCYRRGRDKPPLTDLGVLYDWKERLKQGCEIIQSTPYGRPANISGSTSSQRIYITYRRASENMTQNTLAVTDICIIIPSKGESPPHTFCKVDKNLNNSMWGSAVYLCYKKSVAKTNTISYKAGLICRYPQEDYESFSLPESVPLFCLPMGATIECWPPNSKYPLPVFSTFVLTGASAEKVYGAAIQFYEPYPEENLTEKQRFLLGLASSADEKSDSSKTIHTNKCICLLSHWPFFDAFRKFLTFLYRYSISGPHVLPIEKHISHFMHKVPFPSPQRPRILVQLSPHDNLILSQPVSSPLPLRQVKLHFGGKFSTLLQNLGPENAVTLLVFAVTEHKILIHSLRPSVLTSVTEALVSMIFPFHWPCPYVPLCPLALADVLSAPCPFIVGIDSRYFDLYDPPPDVSCVDLDTNTISQTGDKKNVAWKILPKKPCKNLMNTLNNLHQQLAKLQQRPRDDGLMDLAMNDYDFNSGKRLHMIDLEIQEAFLCFMASILKGYRSYLRPITQAPSETATDAASLFALQAFLRSRDRSHQKFYNMMTKTQMFIRFIEECSFVSDKDASLAFFDDCVDKVDMDKSGEMRLIELDESFKSEHTVFVTPPEIPHLPSGEEPPLQYSYNGFPVLRNNLFERPEGFLQTRKSKLPSKSSSPSSPSPMFRRTKQEIKSAHKIAKRYSSIPQMWSRCLLRHCYGLWFICLPAYVKVCHSKVRALKTAYDVLKKMQSKKMDPPDEVCYRILMQLCGQYDQPVLAVRVLFEMQKAGIDPNAITYGYYNKAVLESTWPSRSRSGYFLWTKVRNVVLGVAQFKRALKKHAHLSQTTLSDGSDLDAVSHGSMDSGHGTHTVEQAPFNTGLIKVYASDDRSSTGGQSDLGYNSLSKDEVRRGDTSAEDIQEEKDKKGSDSSSLSESESAKGSADCLPKLNYQRSASIVRLTGTSNSADKLSGENTESTPEPLLISSFEDTNETGNIQSRRFRKRHKSDNEPNLQQQLSWGNRNRNLSGGVLMGLMLNRINQEAHPGEMVGKLGADAKILSNVISKSTRPNSLDIGKPSLRSKRDSLEKESSDDDTPFHGSNCLADKVDSPVIFDLEDLDGETDGSKVGYVATQNPKRGQRLNSSFSVKPFEKTDVATGFDPLSLLVAETEQQQKEEEEEEEEDSKGVSTPSARRDLAEEIVMYMNNMSSPLTSRTPSIDLQRACDDKVTTKKSPTLVKACRRSSLPPDSPRPARLTKSKSYSKNEDRPRDRLWSSPAFSPNCPFREDSQDALTHSSPSFNLDTLLVPKLDVLRNSMFTAGKGVAEKASKWYSRFTMYTTSSKDQSSDRTSLSSVGAQDSESTSLTDEDVCHELEGATSQESGSLSKFALPGKSEVASSCNTSSTNIFQNYAMEVLISSCSRCRTCDCLVHDEEIMAGWTADDSNLNTTCPFCGNLFLPFLNIEIRDLRRPGRYFLKSSPSTENMHLPSFSSQTRPSCISTSASDLDKSVISVQRTFDLNSKSKLLENTCSQSIQIPADRSKTAMSKCPIFPMARSVSSYGPLGKEDAGGQKIIPTGSLPATLQGATIPRHCMSEDSKHVLIQMLWDNMKLHQDPGQPLYILWNAHTQKYPMVHLLQKGDNSFNQELLKSMVKSIKMNDVYGPMSQILETLNKCPHFKRQRSLYREILFLSLVALGRENIDIDVFDKEYKMAYDRLTPSQVKNTHNCDRPPSTGVMECRKTFGEPYL</sequence>
<dbReference type="InterPro" id="IPR011990">
    <property type="entry name" value="TPR-like_helical_dom_sf"/>
</dbReference>
<dbReference type="InterPro" id="IPR002885">
    <property type="entry name" value="PPR_rpt"/>
</dbReference>
<dbReference type="Proteomes" id="UP000299084">
    <property type="component" value="Unassembled WGS sequence"/>
</dbReference>
<keyword evidence="1" id="KW-0597">Phosphoprotein</keyword>
<feature type="compositionally biased region" description="Basic and acidic residues" evidence="4">
    <location>
        <begin position="1319"/>
        <end position="1329"/>
    </location>
</feature>
<dbReference type="GO" id="GO:0032483">
    <property type="term" value="P:regulation of Rab protein signal transduction"/>
    <property type="evidence" value="ECO:0007669"/>
    <property type="project" value="TreeGrafter"/>
</dbReference>
<dbReference type="GO" id="GO:0005829">
    <property type="term" value="C:cytosol"/>
    <property type="evidence" value="ECO:0007669"/>
    <property type="project" value="UniProtKB-ARBA"/>
</dbReference>
<evidence type="ECO:0000256" key="1">
    <source>
        <dbReference type="ARBA" id="ARBA00022553"/>
    </source>
</evidence>
<dbReference type="PROSITE" id="PS51375">
    <property type="entry name" value="PPR"/>
    <property type="match status" value="1"/>
</dbReference>